<organism evidence="2 3">
    <name type="scientific">Lentzea jiangxiensis</name>
    <dbReference type="NCBI Taxonomy" id="641025"/>
    <lineage>
        <taxon>Bacteria</taxon>
        <taxon>Bacillati</taxon>
        <taxon>Actinomycetota</taxon>
        <taxon>Actinomycetes</taxon>
        <taxon>Pseudonocardiales</taxon>
        <taxon>Pseudonocardiaceae</taxon>
        <taxon>Lentzea</taxon>
    </lineage>
</organism>
<evidence type="ECO:0000313" key="2">
    <source>
        <dbReference type="EMBL" id="SDP72639.1"/>
    </source>
</evidence>
<evidence type="ECO:0000256" key="1">
    <source>
        <dbReference type="SAM" id="MobiDB-lite"/>
    </source>
</evidence>
<dbReference type="Proteomes" id="UP000199691">
    <property type="component" value="Unassembled WGS sequence"/>
</dbReference>
<keyword evidence="3" id="KW-1185">Reference proteome</keyword>
<accession>A0A1H0V254</accession>
<evidence type="ECO:0000313" key="3">
    <source>
        <dbReference type="Proteomes" id="UP000199691"/>
    </source>
</evidence>
<dbReference type="STRING" id="641025.SAMN05421507_113118"/>
<name>A0A1H0V254_9PSEU</name>
<dbReference type="RefSeq" id="WP_090101388.1">
    <property type="nucleotide sequence ID" value="NZ_FNIX01000013.1"/>
</dbReference>
<feature type="compositionally biased region" description="Acidic residues" evidence="1">
    <location>
        <begin position="1"/>
        <end position="23"/>
    </location>
</feature>
<reference evidence="3" key="1">
    <citation type="submission" date="2016-10" db="EMBL/GenBank/DDBJ databases">
        <authorList>
            <person name="Varghese N."/>
            <person name="Submissions S."/>
        </authorList>
    </citation>
    <scope>NUCLEOTIDE SEQUENCE [LARGE SCALE GENOMIC DNA]</scope>
    <source>
        <strain evidence="3">CGMCC 4.6609</strain>
    </source>
</reference>
<proteinExistence type="predicted"/>
<feature type="region of interest" description="Disordered" evidence="1">
    <location>
        <begin position="1"/>
        <end position="24"/>
    </location>
</feature>
<dbReference type="OrthoDB" id="3696204at2"/>
<dbReference type="AlphaFoldDB" id="A0A1H0V254"/>
<sequence>MSEDDEDEFAEDDNFEEEEDPDDLFAVTPEPRTVCHLCGGASYIAAPTLAIISGASRTVDNGRECPHCNGARTFTGLVPPL</sequence>
<protein>
    <submittedName>
        <fullName evidence="2">Uncharacterized protein</fullName>
    </submittedName>
</protein>
<gene>
    <name evidence="2" type="ORF">SAMN05421507_113118</name>
</gene>
<dbReference type="EMBL" id="FNIX01000013">
    <property type="protein sequence ID" value="SDP72639.1"/>
    <property type="molecule type" value="Genomic_DNA"/>
</dbReference>